<name>A0AB36S867_9ENTE</name>
<proteinExistence type="predicted"/>
<accession>A0AB36S867</accession>
<dbReference type="Gene3D" id="3.30.420.240">
    <property type="match status" value="1"/>
</dbReference>
<dbReference type="InterPro" id="IPR027417">
    <property type="entry name" value="P-loop_NTPase"/>
</dbReference>
<evidence type="ECO:0000313" key="1">
    <source>
        <dbReference type="EMBL" id="PEH45086.1"/>
    </source>
</evidence>
<protein>
    <recommendedName>
        <fullName evidence="3">Terminase large subunit</fullName>
    </recommendedName>
</protein>
<comment type="caution">
    <text evidence="1">The sequence shown here is derived from an EMBL/GenBank/DDBJ whole genome shotgun (WGS) entry which is preliminary data.</text>
</comment>
<evidence type="ECO:0008006" key="3">
    <source>
        <dbReference type="Google" id="ProtNLM"/>
    </source>
</evidence>
<dbReference type="Proteomes" id="UP000220669">
    <property type="component" value="Unassembled WGS sequence"/>
</dbReference>
<dbReference type="EMBL" id="PDEB01000004">
    <property type="protein sequence ID" value="PEH45086.1"/>
    <property type="molecule type" value="Genomic_DNA"/>
</dbReference>
<evidence type="ECO:0000313" key="2">
    <source>
        <dbReference type="Proteomes" id="UP000220669"/>
    </source>
</evidence>
<gene>
    <name evidence="1" type="ORF">CRM96_08715</name>
</gene>
<sequence length="418" mass="47705">MTPEKKKYLNMIRTDPVKFGNLVGFVDLVDIHNEWLKSFLFTKEDQTLLAHRGSYKTTTLAVAIALLMVLFPNKNIIFLRKTDTDVVEIIQQVAKILISKYFQTLTYVLYGVDIVLVKETTTEIDTNLKTSARGTSQLLGMGIGASLTGKHADIVITDDIVNIKDRISRAERERTKLQYQELQNVKNRGGRFINTGTPWHKEDAIGMMPNVQRFDCYQTGLIDVDQRKALQQAMTPSLFAANYELKHIADEDSMFEAPQYTSETNLIFDGVAHIDAAYGGEDSTAFTIFKEQKDGTIIGYGKKWKKHVDDCLPEILERHQHYKAGTIHVETNGDKGYLAKGLRDRGQYVSEYHESMNKFIKISTYLRKSWSKIVWIDDTDPEYIAEILDYTENAEHDDAPDSAASLLHKIKNTNKWLF</sequence>
<organism evidence="1 2">
    <name type="scientific">Enterococcus durans</name>
    <dbReference type="NCBI Taxonomy" id="53345"/>
    <lineage>
        <taxon>Bacteria</taxon>
        <taxon>Bacillati</taxon>
        <taxon>Bacillota</taxon>
        <taxon>Bacilli</taxon>
        <taxon>Lactobacillales</taxon>
        <taxon>Enterococcaceae</taxon>
        <taxon>Enterococcus</taxon>
    </lineage>
</organism>
<dbReference type="Gene3D" id="3.40.50.300">
    <property type="entry name" value="P-loop containing nucleotide triphosphate hydrolases"/>
    <property type="match status" value="1"/>
</dbReference>
<dbReference type="AlphaFoldDB" id="A0AB36S867"/>
<reference evidence="1 2" key="1">
    <citation type="submission" date="2017-09" db="EMBL/GenBank/DDBJ databases">
        <title>FDA dAtabase for Regulatory Grade micrObial Sequences (FDA-ARGOS): Supporting development and validation of Infectious Disease Dx tests.</title>
        <authorList>
            <person name="Minogue T."/>
            <person name="Wolcott M."/>
            <person name="Wasieloski L."/>
            <person name="Aguilar W."/>
            <person name="Moore D."/>
            <person name="Tallon L.J."/>
            <person name="Sadzewicz L."/>
            <person name="Ott S."/>
            <person name="Zhao X."/>
            <person name="Nagaraj S."/>
            <person name="Vavikolanu K."/>
            <person name="Aluvathingal J."/>
            <person name="Nadendla S."/>
            <person name="Sichtig H."/>
        </authorList>
    </citation>
    <scope>NUCLEOTIDE SEQUENCE [LARGE SCALE GENOMIC DNA]</scope>
    <source>
        <strain evidence="1 2">FDAARGOS_396</strain>
    </source>
</reference>